<protein>
    <submittedName>
        <fullName evidence="1">Uncharacterized protein</fullName>
    </submittedName>
</protein>
<reference evidence="1" key="1">
    <citation type="journal article" date="2021" name="J. Hered.">
        <title>Genome Assembly of Salicaceae Populus deltoides (Eastern Cottonwood) I-69 Based on Nanopore Sequencing and Hi-C Technologies.</title>
        <authorList>
            <person name="Bai S."/>
            <person name="Wu H."/>
            <person name="Zhang J."/>
            <person name="Pan Z."/>
            <person name="Zhao W."/>
            <person name="Li Z."/>
            <person name="Tong C."/>
        </authorList>
    </citation>
    <scope>NUCLEOTIDE SEQUENCE</scope>
    <source>
        <tissue evidence="1">Leaf</tissue>
    </source>
</reference>
<organism evidence="1 2">
    <name type="scientific">Populus deltoides</name>
    <name type="common">Eastern poplar</name>
    <name type="synonym">Eastern cottonwood</name>
    <dbReference type="NCBI Taxonomy" id="3696"/>
    <lineage>
        <taxon>Eukaryota</taxon>
        <taxon>Viridiplantae</taxon>
        <taxon>Streptophyta</taxon>
        <taxon>Embryophyta</taxon>
        <taxon>Tracheophyta</taxon>
        <taxon>Spermatophyta</taxon>
        <taxon>Magnoliopsida</taxon>
        <taxon>eudicotyledons</taxon>
        <taxon>Gunneridae</taxon>
        <taxon>Pentapetalae</taxon>
        <taxon>rosids</taxon>
        <taxon>fabids</taxon>
        <taxon>Malpighiales</taxon>
        <taxon>Salicaceae</taxon>
        <taxon>Saliceae</taxon>
        <taxon>Populus</taxon>
    </lineage>
</organism>
<dbReference type="InterPro" id="IPR012337">
    <property type="entry name" value="RNaseH-like_sf"/>
</dbReference>
<evidence type="ECO:0000313" key="2">
    <source>
        <dbReference type="Proteomes" id="UP000807159"/>
    </source>
</evidence>
<keyword evidence="2" id="KW-1185">Reference proteome</keyword>
<dbReference type="EMBL" id="JACEGQ020000004">
    <property type="protein sequence ID" value="KAH8511817.1"/>
    <property type="molecule type" value="Genomic_DNA"/>
</dbReference>
<proteinExistence type="predicted"/>
<dbReference type="Gene3D" id="3.30.420.10">
    <property type="entry name" value="Ribonuclease H-like superfamily/Ribonuclease H"/>
    <property type="match status" value="1"/>
</dbReference>
<sequence length="220" mass="24956">MLPITQVWKHNLGAEMSRLDRALFKYKVMSIDTEFPSSIRDTPRDGSETTRYKDLKFNVDVLERDTSFGAWEFNFYFDLAEDLCVFESVELLKKNGLDYDKHAREGIYMSGFTKIFTAVLAKHRDLFWATSHGLYDLAYIPGLITHCSIARFTSLLGTVFDRDVDVKYMTRFCEGLCGGELGLSKLANILRIEREGGAHLAGSDSLLTILAVAKVDKVTR</sequence>
<dbReference type="InterPro" id="IPR036397">
    <property type="entry name" value="RNaseH_sf"/>
</dbReference>
<dbReference type="GO" id="GO:0003676">
    <property type="term" value="F:nucleic acid binding"/>
    <property type="evidence" value="ECO:0007669"/>
    <property type="project" value="InterPro"/>
</dbReference>
<dbReference type="SUPFAM" id="SSF53098">
    <property type="entry name" value="Ribonuclease H-like"/>
    <property type="match status" value="1"/>
</dbReference>
<accession>A0A8T2Z359</accession>
<gene>
    <name evidence="1" type="ORF">H0E87_009117</name>
</gene>
<name>A0A8T2Z359_POPDE</name>
<dbReference type="AlphaFoldDB" id="A0A8T2Z359"/>
<dbReference type="GO" id="GO:0004535">
    <property type="term" value="F:poly(A)-specific ribonuclease activity"/>
    <property type="evidence" value="ECO:0007669"/>
    <property type="project" value="InterPro"/>
</dbReference>
<dbReference type="GO" id="GO:0030014">
    <property type="term" value="C:CCR4-NOT complex"/>
    <property type="evidence" value="ECO:0007669"/>
    <property type="project" value="InterPro"/>
</dbReference>
<comment type="caution">
    <text evidence="1">The sequence shown here is derived from an EMBL/GenBank/DDBJ whole genome shotgun (WGS) entry which is preliminary data.</text>
</comment>
<dbReference type="PANTHER" id="PTHR10797">
    <property type="entry name" value="CCR4-NOT TRANSCRIPTION COMPLEX SUBUNIT"/>
    <property type="match status" value="1"/>
</dbReference>
<dbReference type="InterPro" id="IPR039637">
    <property type="entry name" value="CNOT7/CNOT8/Pop2"/>
</dbReference>
<evidence type="ECO:0000313" key="1">
    <source>
        <dbReference type="EMBL" id="KAH8511817.1"/>
    </source>
</evidence>
<dbReference type="Proteomes" id="UP000807159">
    <property type="component" value="Chromosome 4"/>
</dbReference>